<name>A0A1N6M6V7_9VIBR</name>
<dbReference type="Gene3D" id="3.50.50.60">
    <property type="entry name" value="FAD/NAD(P)-binding domain"/>
    <property type="match status" value="2"/>
</dbReference>
<dbReference type="InterPro" id="IPR006067">
    <property type="entry name" value="NO2/SO3_Rdtase_4Fe4S_dom"/>
</dbReference>
<comment type="cofactor">
    <cofactor evidence="17">
        <name>[4Fe-4S] cluster</name>
        <dbReference type="ChEBI" id="CHEBI:49883"/>
    </cofactor>
    <text evidence="17">Binds 1 [4Fe-4S] cluster per subunit.</text>
</comment>
<evidence type="ECO:0000313" key="24">
    <source>
        <dbReference type="Proteomes" id="UP000184774"/>
    </source>
</evidence>
<dbReference type="RefSeq" id="WP_074373703.1">
    <property type="nucleotide sequence ID" value="NZ_AP024907.1"/>
</dbReference>
<keyword evidence="12 17" id="KW-0411">Iron-sulfur</keyword>
<dbReference type="InterPro" id="IPR041854">
    <property type="entry name" value="BFD-like_2Fe2S-bd_dom_sf"/>
</dbReference>
<dbReference type="InterPro" id="IPR007419">
    <property type="entry name" value="BFD-like_2Fe2S-bd_dom"/>
</dbReference>
<accession>A0A1N6M6V7</accession>
<evidence type="ECO:0000256" key="2">
    <source>
        <dbReference type="ARBA" id="ARBA00005096"/>
    </source>
</evidence>
<proteinExistence type="inferred from homology"/>
<organism evidence="23 24">
    <name type="scientific">Vibrio spartinae</name>
    <dbReference type="NCBI Taxonomy" id="1918945"/>
    <lineage>
        <taxon>Bacteria</taxon>
        <taxon>Pseudomonadati</taxon>
        <taxon>Pseudomonadota</taxon>
        <taxon>Gammaproteobacteria</taxon>
        <taxon>Vibrionales</taxon>
        <taxon>Vibrionaceae</taxon>
        <taxon>Vibrio</taxon>
    </lineage>
</organism>
<dbReference type="InterPro" id="IPR005117">
    <property type="entry name" value="NiRdtase/SiRdtase_haem-b_fer"/>
</dbReference>
<reference evidence="23 24" key="1">
    <citation type="submission" date="2016-12" db="EMBL/GenBank/DDBJ databases">
        <authorList>
            <person name="Song W.-J."/>
            <person name="Kurnit D.M."/>
        </authorList>
    </citation>
    <scope>NUCLEOTIDE SEQUENCE [LARGE SCALE GENOMIC DNA]</scope>
    <source>
        <strain evidence="23 24">CECT 9026</strain>
    </source>
</reference>
<dbReference type="GO" id="GO:0050661">
    <property type="term" value="F:NADP binding"/>
    <property type="evidence" value="ECO:0007669"/>
    <property type="project" value="UniProtKB-UniRule"/>
</dbReference>
<dbReference type="PRINTS" id="PR00397">
    <property type="entry name" value="SIROHAEM"/>
</dbReference>
<dbReference type="NCBIfam" id="NF011565">
    <property type="entry name" value="PRK14989.1"/>
    <property type="match status" value="1"/>
</dbReference>
<dbReference type="UniPathway" id="UPA00653"/>
<evidence type="ECO:0000256" key="4">
    <source>
        <dbReference type="ARBA" id="ARBA00022485"/>
    </source>
</evidence>
<dbReference type="GO" id="GO:0050660">
    <property type="term" value="F:flavin adenine dinucleotide binding"/>
    <property type="evidence" value="ECO:0007669"/>
    <property type="project" value="UniProtKB-UniRule"/>
</dbReference>
<keyword evidence="13 16" id="KW-0534">Nitrate assimilation</keyword>
<dbReference type="GO" id="GO:0015980">
    <property type="term" value="P:energy derivation by oxidation of organic compounds"/>
    <property type="evidence" value="ECO:0007669"/>
    <property type="project" value="UniProtKB-ARBA"/>
</dbReference>
<evidence type="ECO:0000259" key="21">
    <source>
        <dbReference type="Pfam" id="PF07992"/>
    </source>
</evidence>
<evidence type="ECO:0000256" key="1">
    <source>
        <dbReference type="ARBA" id="ARBA00001974"/>
    </source>
</evidence>
<keyword evidence="7" id="KW-0001">2Fe-2S</keyword>
<evidence type="ECO:0000256" key="11">
    <source>
        <dbReference type="ARBA" id="ARBA00023004"/>
    </source>
</evidence>
<dbReference type="PRINTS" id="PR00368">
    <property type="entry name" value="FADPNR"/>
</dbReference>
<comment type="cofactor">
    <cofactor evidence="17">
        <name>siroheme</name>
        <dbReference type="ChEBI" id="CHEBI:60052"/>
    </cofactor>
    <text evidence="17">Binds 1 siroheme per subunit.</text>
</comment>
<evidence type="ECO:0000256" key="16">
    <source>
        <dbReference type="PIRNR" id="PIRNR037149"/>
    </source>
</evidence>
<dbReference type="GO" id="GO:0046872">
    <property type="term" value="F:metal ion binding"/>
    <property type="evidence" value="ECO:0007669"/>
    <property type="project" value="UniProtKB-KW"/>
</dbReference>
<dbReference type="InterPro" id="IPR023753">
    <property type="entry name" value="FAD/NAD-binding_dom"/>
</dbReference>
<evidence type="ECO:0000256" key="3">
    <source>
        <dbReference type="ARBA" id="ARBA00010429"/>
    </source>
</evidence>
<evidence type="ECO:0000259" key="22">
    <source>
        <dbReference type="Pfam" id="PF18267"/>
    </source>
</evidence>
<dbReference type="PANTHER" id="PTHR43809:SF1">
    <property type="entry name" value="NITRITE REDUCTASE (NADH) LARGE SUBUNIT"/>
    <property type="match status" value="1"/>
</dbReference>
<dbReference type="PRINTS" id="PR00411">
    <property type="entry name" value="PNDRDTASEI"/>
</dbReference>
<dbReference type="PIRSF" id="PIRSF037149">
    <property type="entry name" value="NirB"/>
    <property type="match status" value="1"/>
</dbReference>
<feature type="domain" description="Nitrite/sulphite reductase 4Fe-4S" evidence="18">
    <location>
        <begin position="635"/>
        <end position="770"/>
    </location>
</feature>
<dbReference type="InterPro" id="IPR012744">
    <property type="entry name" value="Nitri_red_NirB"/>
</dbReference>
<feature type="domain" description="NADH-rubredoxin oxidoreductase C-terminal" evidence="22">
    <location>
        <begin position="324"/>
        <end position="387"/>
    </location>
</feature>
<dbReference type="FunFam" id="3.30.390.30:FF:000006">
    <property type="entry name" value="Nitrite reductase large subunit"/>
    <property type="match status" value="1"/>
</dbReference>
<dbReference type="InterPro" id="IPR036188">
    <property type="entry name" value="FAD/NAD-bd_sf"/>
</dbReference>
<keyword evidence="9 16" id="KW-0274">FAD</keyword>
<dbReference type="PROSITE" id="PS00365">
    <property type="entry name" value="NIR_SIR"/>
    <property type="match status" value="1"/>
</dbReference>
<dbReference type="InterPro" id="IPR017121">
    <property type="entry name" value="Nitrite_Rdtase_lsu"/>
</dbReference>
<evidence type="ECO:0000259" key="18">
    <source>
        <dbReference type="Pfam" id="PF01077"/>
    </source>
</evidence>
<comment type="pathway">
    <text evidence="2">Nitrogen metabolism; nitrate reduction (assimilation).</text>
</comment>
<feature type="binding site" evidence="17">
    <location>
        <position position="684"/>
    </location>
    <ligand>
        <name>[4Fe-4S] cluster</name>
        <dbReference type="ChEBI" id="CHEBI:49883"/>
    </ligand>
</feature>
<dbReference type="FunFam" id="1.10.10.1100:FF:000002">
    <property type="entry name" value="Nitrite reductase large subunit"/>
    <property type="match status" value="1"/>
</dbReference>
<dbReference type="GO" id="GO:0051539">
    <property type="term" value="F:4 iron, 4 sulfur cluster binding"/>
    <property type="evidence" value="ECO:0007669"/>
    <property type="project" value="UniProtKB-KW"/>
</dbReference>
<evidence type="ECO:0000259" key="19">
    <source>
        <dbReference type="Pfam" id="PF03460"/>
    </source>
</evidence>
<evidence type="ECO:0000256" key="10">
    <source>
        <dbReference type="ARBA" id="ARBA00023002"/>
    </source>
</evidence>
<evidence type="ECO:0000256" key="15">
    <source>
        <dbReference type="ARBA" id="ARBA00064211"/>
    </source>
</evidence>
<dbReference type="GO" id="GO:0051537">
    <property type="term" value="F:2 iron, 2 sulfur cluster binding"/>
    <property type="evidence" value="ECO:0007669"/>
    <property type="project" value="UniProtKB-KW"/>
</dbReference>
<evidence type="ECO:0000259" key="20">
    <source>
        <dbReference type="Pfam" id="PF04324"/>
    </source>
</evidence>
<dbReference type="GO" id="GO:0020037">
    <property type="term" value="F:heme binding"/>
    <property type="evidence" value="ECO:0007669"/>
    <property type="project" value="InterPro"/>
</dbReference>
<dbReference type="InterPro" id="IPR052034">
    <property type="entry name" value="NasD-like"/>
</dbReference>
<protein>
    <submittedName>
        <fullName evidence="23">Nitrite reductase [NAD(P)H]</fullName>
        <ecNumber evidence="23">1.7.1.4</ecNumber>
    </submittedName>
</protein>
<comment type="subunit">
    <text evidence="15">Homodimer which associates with NirD.</text>
</comment>
<dbReference type="Pfam" id="PF18267">
    <property type="entry name" value="Rubredoxin_C"/>
    <property type="match status" value="1"/>
</dbReference>
<dbReference type="Gene3D" id="3.30.413.10">
    <property type="entry name" value="Sulfite Reductase Hemoprotein, domain 1"/>
    <property type="match status" value="1"/>
</dbReference>
<dbReference type="InterPro" id="IPR036136">
    <property type="entry name" value="Nit/Sulf_reduc_fer-like_dom_sf"/>
</dbReference>
<evidence type="ECO:0000256" key="14">
    <source>
        <dbReference type="ARBA" id="ARBA00034078"/>
    </source>
</evidence>
<dbReference type="NCBIfam" id="TIGR02374">
    <property type="entry name" value="nitri_red_nirB"/>
    <property type="match status" value="1"/>
</dbReference>
<dbReference type="Gene3D" id="3.30.390.30">
    <property type="match status" value="1"/>
</dbReference>
<dbReference type="EMBL" id="FSSB01000018">
    <property type="protein sequence ID" value="SIO95191.1"/>
    <property type="molecule type" value="Genomic_DNA"/>
</dbReference>
<feature type="binding site" evidence="17">
    <location>
        <position position="650"/>
    </location>
    <ligand>
        <name>[4Fe-4S] cluster</name>
        <dbReference type="ChEBI" id="CHEBI:49883"/>
    </ligand>
</feature>
<dbReference type="GO" id="GO:0008942">
    <property type="term" value="F:nitrite reductase [NAD(P)H] activity"/>
    <property type="evidence" value="ECO:0007669"/>
    <property type="project" value="UniProtKB-EC"/>
</dbReference>
<dbReference type="InterPro" id="IPR041575">
    <property type="entry name" value="Rubredoxin_C"/>
</dbReference>
<dbReference type="OrthoDB" id="9768666at2"/>
<keyword evidence="5 17" id="KW-0349">Heme</keyword>
<dbReference type="PANTHER" id="PTHR43809">
    <property type="entry name" value="NITRITE REDUCTASE (NADH) LARGE SUBUNIT"/>
    <property type="match status" value="1"/>
</dbReference>
<dbReference type="SUPFAM" id="SSF51905">
    <property type="entry name" value="FAD/NAD(P)-binding domain"/>
    <property type="match status" value="2"/>
</dbReference>
<dbReference type="EC" id="1.7.1.4" evidence="23"/>
<feature type="domain" description="BFD-like [2Fe-2S]-binding" evidence="20">
    <location>
        <begin position="426"/>
        <end position="473"/>
    </location>
</feature>
<dbReference type="FunFam" id="3.30.413.10:FF:000007">
    <property type="entry name" value="Nitrite reductase [NAD(P)H] large subunit"/>
    <property type="match status" value="1"/>
</dbReference>
<evidence type="ECO:0000313" key="23">
    <source>
        <dbReference type="EMBL" id="SIO95191.1"/>
    </source>
</evidence>
<evidence type="ECO:0000256" key="7">
    <source>
        <dbReference type="ARBA" id="ARBA00022714"/>
    </source>
</evidence>
<evidence type="ECO:0000256" key="6">
    <source>
        <dbReference type="ARBA" id="ARBA00022630"/>
    </source>
</evidence>
<dbReference type="FunFam" id="3.50.50.60:FF:000033">
    <property type="entry name" value="Nitrite reductase [NAD(P)H], large subunit"/>
    <property type="match status" value="1"/>
</dbReference>
<dbReference type="GO" id="GO:0042128">
    <property type="term" value="P:nitrate assimilation"/>
    <property type="evidence" value="ECO:0007669"/>
    <property type="project" value="UniProtKB-UniRule"/>
</dbReference>
<dbReference type="Gene3D" id="1.10.10.1100">
    <property type="entry name" value="BFD-like [2Fe-2S]-binding domain"/>
    <property type="match status" value="1"/>
</dbReference>
<dbReference type="InterPro" id="IPR006066">
    <property type="entry name" value="NO2/SO3_Rdtase_FeS/sirohaem_BS"/>
</dbReference>
<dbReference type="SUPFAM" id="SSF55124">
    <property type="entry name" value="Nitrite/Sulfite reductase N-terminal domain-like"/>
    <property type="match status" value="1"/>
</dbReference>
<sequence length="857" mass="93366">MQQKKKLVVVGNGMVGHRLIEDLINRDGAGAENIEITVLSEERRLAYDRVHLSSYFGNDSSDALTLVSPGFYRENHVQVLLGDRAVKIDCEKQFVVAESGKQIAFDTLILATGSYPWVPPIQGADNPDCFVYRTIDDLDAIKACAGHSKKGAVIGGGLLGLEAAGALKALGVETHVVEFAPVLMAEQLDKQGGELLRQKIARIGVQVHTGKNTREIVDSGTSARHTLNFADGTALDVDFIVFSTGIRPQDRVAKEAGLAVAPRGGVVINDHCQTSNSNIYAIGECASWQGHFFGLVAPGYKMATVAVDHLLGEKSQFEGADMSAKLKLLGVDVGSIGDANGDTPGSKSYVYLNEAEGIYKRVIVSHDEKYLLGAVLVGDTADYDHLLQLKLNHIELPKYPDTLILPAYAGAKKPVLGPDSLPDSAVICSCFDVTKGQIVKAVGEGCHTLAEVKAATNAGNGCGGCLPLVSSVLNVALKKAGVAVNHHLCEHFAYSRQELFHLIRTHEITTFDALIKTYGRGYGCEICKPTVGSILASCWGEHILNPQLVGLHDTNDNFLGNMQKDGTYSVIPRMPGGEVTPQGLAALATVAQQYGLYTKITGAQRIALFGAQKDDLPAIWQGLIAAGFETGQAYAKSLRMVKSCVGSTWCRFGVKDSLGLGVRIENRYKGIRTPHKMKMGVSGCTRECAEAQGKDLGIIATDAGWNMYVCGNGGMKPRHADLFAAGLDEPTLFKYIDRFMMFYIRTADKQQRTSVWLDNLEGGIEYLQAVIIDDKLGINPQLEADIRRLIENYRCEWQQTLDDPHSLKRFSHFINSDLRDDNVQFVSQRQQHRPATYLEKHPQIKGEILHIEREVES</sequence>
<dbReference type="Pfam" id="PF01077">
    <property type="entry name" value="NIR_SIR"/>
    <property type="match status" value="1"/>
</dbReference>
<feature type="domain" description="Nitrite/Sulfite reductase ferredoxin-like" evidence="19">
    <location>
        <begin position="563"/>
        <end position="625"/>
    </location>
</feature>
<dbReference type="Proteomes" id="UP000184774">
    <property type="component" value="Unassembled WGS sequence"/>
</dbReference>
<dbReference type="Pfam" id="PF03460">
    <property type="entry name" value="NIR_SIR_ferr"/>
    <property type="match status" value="1"/>
</dbReference>
<keyword evidence="10 23" id="KW-0560">Oxidoreductase</keyword>
<evidence type="ECO:0000256" key="12">
    <source>
        <dbReference type="ARBA" id="ARBA00023014"/>
    </source>
</evidence>
<comment type="similarity">
    <text evidence="3">Belongs to the nitrite and sulfite reductase 4Fe-4S domain family.</text>
</comment>
<keyword evidence="8 17" id="KW-0479">Metal-binding</keyword>
<evidence type="ECO:0000256" key="17">
    <source>
        <dbReference type="PIRSR" id="PIRSR037149-1"/>
    </source>
</evidence>
<dbReference type="AlphaFoldDB" id="A0A1N6M6V7"/>
<keyword evidence="6 16" id="KW-0285">Flavoprotein</keyword>
<evidence type="ECO:0000256" key="5">
    <source>
        <dbReference type="ARBA" id="ARBA00022617"/>
    </source>
</evidence>
<dbReference type="CDD" id="cd19944">
    <property type="entry name" value="NirB_Fer2_BFD-like_2"/>
    <property type="match status" value="1"/>
</dbReference>
<feature type="binding site" description="axial binding residue" evidence="17">
    <location>
        <position position="688"/>
    </location>
    <ligand>
        <name>siroheme</name>
        <dbReference type="ChEBI" id="CHEBI:60052"/>
    </ligand>
    <ligandPart>
        <name>Fe</name>
        <dbReference type="ChEBI" id="CHEBI:18248"/>
    </ligandPart>
</feature>
<evidence type="ECO:0000256" key="13">
    <source>
        <dbReference type="ARBA" id="ARBA00023063"/>
    </source>
</evidence>
<feature type="binding site" evidence="17">
    <location>
        <position position="644"/>
    </location>
    <ligand>
        <name>[4Fe-4S] cluster</name>
        <dbReference type="ChEBI" id="CHEBI:49883"/>
    </ligand>
</feature>
<evidence type="ECO:0000256" key="8">
    <source>
        <dbReference type="ARBA" id="ARBA00022723"/>
    </source>
</evidence>
<comment type="cofactor">
    <cofactor evidence="14">
        <name>[2Fe-2S] cluster</name>
        <dbReference type="ChEBI" id="CHEBI:190135"/>
    </cofactor>
</comment>
<evidence type="ECO:0000256" key="9">
    <source>
        <dbReference type="ARBA" id="ARBA00022827"/>
    </source>
</evidence>
<dbReference type="Pfam" id="PF04324">
    <property type="entry name" value="Fer2_BFD"/>
    <property type="match status" value="1"/>
</dbReference>
<dbReference type="Pfam" id="PF07992">
    <property type="entry name" value="Pyr_redox_2"/>
    <property type="match status" value="1"/>
</dbReference>
<comment type="cofactor">
    <cofactor evidence="1 16">
        <name>FAD</name>
        <dbReference type="ChEBI" id="CHEBI:57692"/>
    </cofactor>
</comment>
<dbReference type="CDD" id="cd19943">
    <property type="entry name" value="NirB_Fer2_BFD-like_1"/>
    <property type="match status" value="1"/>
</dbReference>
<gene>
    <name evidence="23" type="primary">nasD</name>
    <name evidence="23" type="ORF">VSP9026_02932</name>
</gene>
<dbReference type="SUPFAM" id="SSF56014">
    <property type="entry name" value="Nitrite and sulphite reductase 4Fe-4S domain-like"/>
    <property type="match status" value="1"/>
</dbReference>
<dbReference type="InterPro" id="IPR045854">
    <property type="entry name" value="NO2/SO3_Rdtase_4Fe4S_sf"/>
</dbReference>
<keyword evidence="4 17" id="KW-0004">4Fe-4S</keyword>
<feature type="binding site" evidence="17">
    <location>
        <position position="688"/>
    </location>
    <ligand>
        <name>[4Fe-4S] cluster</name>
        <dbReference type="ChEBI" id="CHEBI:49883"/>
    </ligand>
</feature>
<dbReference type="InterPro" id="IPR016156">
    <property type="entry name" value="FAD/NAD-linked_Rdtase_dimer_sf"/>
</dbReference>
<feature type="domain" description="FAD/NAD(P)-binding" evidence="21">
    <location>
        <begin position="6"/>
        <end position="308"/>
    </location>
</feature>
<keyword evidence="11 17" id="KW-0408">Iron</keyword>